<name>A0A6J6I007_9ZZZZ</name>
<protein>
    <submittedName>
        <fullName evidence="1">Unannotated protein</fullName>
    </submittedName>
</protein>
<accession>A0A6J6I007</accession>
<evidence type="ECO:0000313" key="1">
    <source>
        <dbReference type="EMBL" id="CAB4617105.1"/>
    </source>
</evidence>
<dbReference type="AlphaFoldDB" id="A0A6J6I007"/>
<proteinExistence type="predicted"/>
<sequence length="49" mass="5092">MGFNQRTFAEGLRVGVGVGPSERSGTGTAGFDHAIRDPAIAELFGLLSK</sequence>
<gene>
    <name evidence="1" type="ORF">UFOPK1827_01691</name>
</gene>
<reference evidence="1" key="1">
    <citation type="submission" date="2020-05" db="EMBL/GenBank/DDBJ databases">
        <authorList>
            <person name="Chiriac C."/>
            <person name="Salcher M."/>
            <person name="Ghai R."/>
            <person name="Kavagutti S V."/>
        </authorList>
    </citation>
    <scope>NUCLEOTIDE SEQUENCE</scope>
</reference>
<organism evidence="1">
    <name type="scientific">freshwater metagenome</name>
    <dbReference type="NCBI Taxonomy" id="449393"/>
    <lineage>
        <taxon>unclassified sequences</taxon>
        <taxon>metagenomes</taxon>
        <taxon>ecological metagenomes</taxon>
    </lineage>
</organism>
<dbReference type="EMBL" id="CAEZUO010000109">
    <property type="protein sequence ID" value="CAB4617105.1"/>
    <property type="molecule type" value="Genomic_DNA"/>
</dbReference>